<dbReference type="GO" id="GO:0016126">
    <property type="term" value="P:sterol biosynthetic process"/>
    <property type="evidence" value="ECO:0007669"/>
    <property type="project" value="TreeGrafter"/>
</dbReference>
<proteinExistence type="predicted"/>
<keyword evidence="1" id="KW-0472">Membrane</keyword>
<dbReference type="PANTHER" id="PTHR21257">
    <property type="entry name" value="DELTA(14)-STEROL REDUCTASE"/>
    <property type="match status" value="1"/>
</dbReference>
<feature type="transmembrane region" description="Helical" evidence="1">
    <location>
        <begin position="20"/>
        <end position="42"/>
    </location>
</feature>
<accession>A0A6J4VRV4</accession>
<dbReference type="GO" id="GO:0050613">
    <property type="term" value="F:Delta14-sterol reductase activity"/>
    <property type="evidence" value="ECO:0007669"/>
    <property type="project" value="TreeGrafter"/>
</dbReference>
<keyword evidence="1" id="KW-1133">Transmembrane helix</keyword>
<dbReference type="AlphaFoldDB" id="A0A6J4VRV4"/>
<feature type="transmembrane region" description="Helical" evidence="1">
    <location>
        <begin position="168"/>
        <end position="192"/>
    </location>
</feature>
<dbReference type="Gene3D" id="1.20.120.1630">
    <property type="match status" value="1"/>
</dbReference>
<protein>
    <submittedName>
        <fullName evidence="2">Steroid 5-alpha reductase, C-terminal domain</fullName>
    </submittedName>
</protein>
<dbReference type="PANTHER" id="PTHR21257:SF52">
    <property type="entry name" value="DELTA(14)-STEROL REDUCTASE TM7SF2"/>
    <property type="match status" value="1"/>
</dbReference>
<sequence>MENAKPGDNASTGELKVTQLTAINTAKVLTVICLGTLGLTFGVSNLRQVIYLCLHISYCLWWFLGQWFYPQRRQQLFSEPISFSGFSFALLFIGIFYALPGYLAFTNPLPLSLVATAAALTLYIFGSLVNASADVQKTTAKQQGADLVSDGIWRFSRNINYFGDLLRYLSFSVIAGSAWAYLVPGVIALLYLQRINQKEQVMVTKYADFPAYQRSSARLIPYLW</sequence>
<organism evidence="2">
    <name type="scientific">uncultured Synechococcales cyanobacterium</name>
    <dbReference type="NCBI Taxonomy" id="1936017"/>
    <lineage>
        <taxon>Bacteria</taxon>
        <taxon>Bacillati</taxon>
        <taxon>Cyanobacteriota</taxon>
        <taxon>Cyanophyceae</taxon>
        <taxon>Synechococcales</taxon>
        <taxon>environmental samples</taxon>
    </lineage>
</organism>
<dbReference type="Pfam" id="PF06966">
    <property type="entry name" value="DUF1295"/>
    <property type="match status" value="1"/>
</dbReference>
<gene>
    <name evidence="2" type="ORF">AVDCRST_MAG81-3321</name>
</gene>
<keyword evidence="1" id="KW-0812">Transmembrane</keyword>
<dbReference type="InterPro" id="IPR010721">
    <property type="entry name" value="UstE-like"/>
</dbReference>
<feature type="transmembrane region" description="Helical" evidence="1">
    <location>
        <begin position="49"/>
        <end position="69"/>
    </location>
</feature>
<name>A0A6J4VRV4_9CYAN</name>
<feature type="transmembrane region" description="Helical" evidence="1">
    <location>
        <begin position="111"/>
        <end position="129"/>
    </location>
</feature>
<evidence type="ECO:0000256" key="1">
    <source>
        <dbReference type="SAM" id="Phobius"/>
    </source>
</evidence>
<feature type="transmembrane region" description="Helical" evidence="1">
    <location>
        <begin position="81"/>
        <end position="99"/>
    </location>
</feature>
<reference evidence="2" key="1">
    <citation type="submission" date="2020-02" db="EMBL/GenBank/DDBJ databases">
        <authorList>
            <person name="Meier V. D."/>
        </authorList>
    </citation>
    <scope>NUCLEOTIDE SEQUENCE</scope>
    <source>
        <strain evidence="2">AVDCRST_MAG81</strain>
    </source>
</reference>
<evidence type="ECO:0000313" key="2">
    <source>
        <dbReference type="EMBL" id="CAA9583157.1"/>
    </source>
</evidence>
<dbReference type="EMBL" id="CADCWO010000182">
    <property type="protein sequence ID" value="CAA9583157.1"/>
    <property type="molecule type" value="Genomic_DNA"/>
</dbReference>